<evidence type="ECO:0000256" key="1">
    <source>
        <dbReference type="ARBA" id="ARBA00004141"/>
    </source>
</evidence>
<evidence type="ECO:0000256" key="3">
    <source>
        <dbReference type="ARBA" id="ARBA00022692"/>
    </source>
</evidence>
<dbReference type="PROSITE" id="PS00216">
    <property type="entry name" value="SUGAR_TRANSPORT_1"/>
    <property type="match status" value="1"/>
</dbReference>
<dbReference type="Pfam" id="PF07690">
    <property type="entry name" value="MFS_1"/>
    <property type="match status" value="1"/>
</dbReference>
<keyword evidence="4 6" id="KW-1133">Transmembrane helix</keyword>
<dbReference type="PROSITE" id="PS50850">
    <property type="entry name" value="MFS"/>
    <property type="match status" value="1"/>
</dbReference>
<feature type="transmembrane region" description="Helical" evidence="6">
    <location>
        <begin position="295"/>
        <end position="315"/>
    </location>
</feature>
<evidence type="ECO:0000313" key="8">
    <source>
        <dbReference type="EMBL" id="RIY34559.1"/>
    </source>
</evidence>
<dbReference type="Proteomes" id="UP000265691">
    <property type="component" value="Unassembled WGS sequence"/>
</dbReference>
<feature type="transmembrane region" description="Helical" evidence="6">
    <location>
        <begin position="221"/>
        <end position="246"/>
    </location>
</feature>
<keyword evidence="2" id="KW-0813">Transport</keyword>
<feature type="transmembrane region" description="Helical" evidence="6">
    <location>
        <begin position="20"/>
        <end position="40"/>
    </location>
</feature>
<dbReference type="SUPFAM" id="SSF103473">
    <property type="entry name" value="MFS general substrate transporter"/>
    <property type="match status" value="1"/>
</dbReference>
<feature type="transmembrane region" description="Helical" evidence="6">
    <location>
        <begin position="91"/>
        <end position="108"/>
    </location>
</feature>
<keyword evidence="3 6" id="KW-0812">Transmembrane</keyword>
<evidence type="ECO:0000256" key="5">
    <source>
        <dbReference type="ARBA" id="ARBA00023136"/>
    </source>
</evidence>
<dbReference type="GO" id="GO:0140115">
    <property type="term" value="P:export across plasma membrane"/>
    <property type="evidence" value="ECO:0007669"/>
    <property type="project" value="UniProtKB-ARBA"/>
</dbReference>
<feature type="transmembrane region" description="Helical" evidence="6">
    <location>
        <begin position="266"/>
        <end position="283"/>
    </location>
</feature>
<feature type="domain" description="Major facilitator superfamily (MFS) profile" evidence="7">
    <location>
        <begin position="26"/>
        <end position="413"/>
    </location>
</feature>
<feature type="transmembrane region" description="Helical" evidence="6">
    <location>
        <begin position="180"/>
        <end position="200"/>
    </location>
</feature>
<dbReference type="InterPro" id="IPR011701">
    <property type="entry name" value="MFS"/>
</dbReference>
<dbReference type="AlphaFoldDB" id="A0A3A1YBG4"/>
<keyword evidence="5 6" id="KW-0472">Membrane</keyword>
<evidence type="ECO:0000256" key="4">
    <source>
        <dbReference type="ARBA" id="ARBA00022989"/>
    </source>
</evidence>
<evidence type="ECO:0000256" key="6">
    <source>
        <dbReference type="SAM" id="Phobius"/>
    </source>
</evidence>
<comment type="subcellular location">
    <subcellularLocation>
        <location evidence="1">Membrane</location>
        <topology evidence="1">Multi-pass membrane protein</topology>
    </subcellularLocation>
</comment>
<feature type="transmembrane region" description="Helical" evidence="6">
    <location>
        <begin position="361"/>
        <end position="382"/>
    </location>
</feature>
<dbReference type="GO" id="GO:0022857">
    <property type="term" value="F:transmembrane transporter activity"/>
    <property type="evidence" value="ECO:0007669"/>
    <property type="project" value="InterPro"/>
</dbReference>
<dbReference type="OrthoDB" id="5670831at2"/>
<evidence type="ECO:0000313" key="9">
    <source>
        <dbReference type="Proteomes" id="UP000265691"/>
    </source>
</evidence>
<feature type="transmembrane region" description="Helical" evidence="6">
    <location>
        <begin position="148"/>
        <end position="174"/>
    </location>
</feature>
<dbReference type="Gene3D" id="1.20.1720.10">
    <property type="entry name" value="Multidrug resistance protein D"/>
    <property type="match status" value="1"/>
</dbReference>
<feature type="transmembrane region" description="Helical" evidence="6">
    <location>
        <begin position="388"/>
        <end position="410"/>
    </location>
</feature>
<feature type="transmembrane region" description="Helical" evidence="6">
    <location>
        <begin position="114"/>
        <end position="136"/>
    </location>
</feature>
<dbReference type="PANTHER" id="PTHR23502">
    <property type="entry name" value="MAJOR FACILITATOR SUPERFAMILY"/>
    <property type="match status" value="1"/>
</dbReference>
<name>A0A3A1YBG4_9GAMM</name>
<sequence>MQQNDFEQLTPWQSQLQQKLPAISLLIPLLAILTILSSFVNDAFSPALQTMAQDFAVSLEQVQKIISYNLIGMAIGILLLGPLIDRFGRRRILLGLCFAGIGVNLAMINAPSYSWLIVIRICQGIIFGGISLIPEVMIKDIFSPRRFVIYNAWLITLFLFGPALSPLVGGYIFVYLGWHWIFYFVCLALMLAIVLVSCLVPETLDPTKVQSIKVKPILANFATILTTAPALLLIANSTILTCAVFGFPTLLPAIYLEDYQVAPQHLGYYTFALVLLQIVGIQLNKISVKRGYSPIKVWLVASSLQALFTMVNFTIALNPAWLSVGTIIIALGLNMTLNGFQIGNMTVTYLMYFPQMTGTAVSLLTFIRLLVPGILISFIITLPRQAGATLLLLNAGLILLSFTGAWLFYLRYGKSFK</sequence>
<reference evidence="8 9" key="1">
    <citation type="submission" date="2017-08" db="EMBL/GenBank/DDBJ databases">
        <title>Reclassification of Bisgaard taxon 37 and 44.</title>
        <authorList>
            <person name="Christensen H."/>
        </authorList>
    </citation>
    <scope>NUCLEOTIDE SEQUENCE [LARGE SCALE GENOMIC DNA]</scope>
    <source>
        <strain evidence="8 9">B96_3</strain>
    </source>
</reference>
<feature type="transmembrane region" description="Helical" evidence="6">
    <location>
        <begin position="321"/>
        <end position="340"/>
    </location>
</feature>
<proteinExistence type="predicted"/>
<dbReference type="GO" id="GO:0042908">
    <property type="term" value="P:xenobiotic transport"/>
    <property type="evidence" value="ECO:0007669"/>
    <property type="project" value="UniProtKB-ARBA"/>
</dbReference>
<evidence type="ECO:0000259" key="7">
    <source>
        <dbReference type="PROSITE" id="PS50850"/>
    </source>
</evidence>
<organism evidence="8 9">
    <name type="scientific">Psittacicella hinzii</name>
    <dbReference type="NCBI Taxonomy" id="2028575"/>
    <lineage>
        <taxon>Bacteria</taxon>
        <taxon>Pseudomonadati</taxon>
        <taxon>Pseudomonadota</taxon>
        <taxon>Gammaproteobacteria</taxon>
        <taxon>Pasteurellales</taxon>
        <taxon>Psittacicellaceae</taxon>
        <taxon>Psittacicella</taxon>
    </lineage>
</organism>
<evidence type="ECO:0000256" key="2">
    <source>
        <dbReference type="ARBA" id="ARBA00022448"/>
    </source>
</evidence>
<protein>
    <recommendedName>
        <fullName evidence="7">Major facilitator superfamily (MFS) profile domain-containing protein</fullName>
    </recommendedName>
</protein>
<dbReference type="InterPro" id="IPR020846">
    <property type="entry name" value="MFS_dom"/>
</dbReference>
<dbReference type="PANTHER" id="PTHR23502:SF132">
    <property type="entry name" value="POLYAMINE TRANSPORTER 2-RELATED"/>
    <property type="match status" value="1"/>
</dbReference>
<accession>A0A3A1YBG4</accession>
<dbReference type="GO" id="GO:0005886">
    <property type="term" value="C:plasma membrane"/>
    <property type="evidence" value="ECO:0007669"/>
    <property type="project" value="TreeGrafter"/>
</dbReference>
<comment type="caution">
    <text evidence="8">The sequence shown here is derived from an EMBL/GenBank/DDBJ whole genome shotgun (WGS) entry which is preliminary data.</text>
</comment>
<feature type="transmembrane region" description="Helical" evidence="6">
    <location>
        <begin position="65"/>
        <end position="84"/>
    </location>
</feature>
<keyword evidence="9" id="KW-1185">Reference proteome</keyword>
<dbReference type="InterPro" id="IPR036259">
    <property type="entry name" value="MFS_trans_sf"/>
</dbReference>
<dbReference type="InterPro" id="IPR005829">
    <property type="entry name" value="Sugar_transporter_CS"/>
</dbReference>
<dbReference type="RefSeq" id="WP_119524158.1">
    <property type="nucleotide sequence ID" value="NZ_NRHC01000001.1"/>
</dbReference>
<dbReference type="EMBL" id="NRHC01000001">
    <property type="protein sequence ID" value="RIY34559.1"/>
    <property type="molecule type" value="Genomic_DNA"/>
</dbReference>
<gene>
    <name evidence="8" type="ORF">CKF54_00090</name>
</gene>